<dbReference type="RefSeq" id="WP_054642057.1">
    <property type="nucleotide sequence ID" value="NZ_LNUB01000002.1"/>
</dbReference>
<reference evidence="1 2" key="1">
    <citation type="submission" date="2017-03" db="EMBL/GenBank/DDBJ databases">
        <title>Genome sequence of Lactobacillus kimchii KACC 12383.</title>
        <authorList>
            <person name="Chun J."/>
        </authorList>
    </citation>
    <scope>NUCLEOTIDE SEQUENCE [LARGE SCALE GENOMIC DNA]</scope>
    <source>
        <strain evidence="1 2">KACC 12383</strain>
    </source>
</reference>
<organism evidence="1 2">
    <name type="scientific">Companilactobacillus kimchii</name>
    <dbReference type="NCBI Taxonomy" id="2801452"/>
    <lineage>
        <taxon>Bacteria</taxon>
        <taxon>Bacillati</taxon>
        <taxon>Bacillota</taxon>
        <taxon>Bacilli</taxon>
        <taxon>Lactobacillales</taxon>
        <taxon>Lactobacillaceae</taxon>
        <taxon>Companilactobacillus</taxon>
    </lineage>
</organism>
<evidence type="ECO:0000313" key="1">
    <source>
        <dbReference type="EMBL" id="OWF31944.1"/>
    </source>
</evidence>
<sequence>MSKRQLGSRYKDLVDYIENEDESLTDFLTEAIEEGYAFHNRNNKLWRILEDLYTTPLVDFEFGDLTKTIVDIFEDNYELEEPECYWVFKELKEFGRHNLYFGITFDDEPLLVDISDGGTAERCTKSELNNYLRDTELTADNFTPVEEIDND</sequence>
<dbReference type="AlphaFoldDB" id="A0A210P650"/>
<comment type="caution">
    <text evidence="1">The sequence shown here is derived from an EMBL/GenBank/DDBJ whole genome shotgun (WGS) entry which is preliminary data.</text>
</comment>
<name>A0A210P650_9LACO</name>
<gene>
    <name evidence="1" type="ORF">LKACC12383_02558</name>
</gene>
<proteinExistence type="predicted"/>
<protein>
    <submittedName>
        <fullName evidence="1">Uncharacterized protein</fullName>
    </submittedName>
</protein>
<evidence type="ECO:0000313" key="2">
    <source>
        <dbReference type="Proteomes" id="UP000196649"/>
    </source>
</evidence>
<dbReference type="Proteomes" id="UP000196649">
    <property type="component" value="Unassembled WGS sequence"/>
</dbReference>
<accession>A0A210P650</accession>
<dbReference type="EMBL" id="MXAL01000016">
    <property type="protein sequence ID" value="OWF31944.1"/>
    <property type="molecule type" value="Genomic_DNA"/>
</dbReference>